<dbReference type="PROSITE" id="PS00675">
    <property type="entry name" value="SIGMA54_INTERACT_1"/>
    <property type="match status" value="1"/>
</dbReference>
<evidence type="ECO:0000256" key="3">
    <source>
        <dbReference type="ARBA" id="ARBA00023015"/>
    </source>
</evidence>
<dbReference type="PROSITE" id="PS50045">
    <property type="entry name" value="SIGMA54_INTERACT_4"/>
    <property type="match status" value="1"/>
</dbReference>
<dbReference type="GO" id="GO:0005524">
    <property type="term" value="F:ATP binding"/>
    <property type="evidence" value="ECO:0007669"/>
    <property type="project" value="UniProtKB-KW"/>
</dbReference>
<dbReference type="Gene3D" id="3.40.50.300">
    <property type="entry name" value="P-loop containing nucleotide triphosphate hydrolases"/>
    <property type="match status" value="1"/>
</dbReference>
<dbReference type="GO" id="GO:0043565">
    <property type="term" value="F:sequence-specific DNA binding"/>
    <property type="evidence" value="ECO:0007669"/>
    <property type="project" value="InterPro"/>
</dbReference>
<dbReference type="Gene3D" id="3.40.50.2300">
    <property type="match status" value="1"/>
</dbReference>
<dbReference type="GO" id="GO:0006355">
    <property type="term" value="P:regulation of DNA-templated transcription"/>
    <property type="evidence" value="ECO:0007669"/>
    <property type="project" value="InterPro"/>
</dbReference>
<evidence type="ECO:0000259" key="7">
    <source>
        <dbReference type="PROSITE" id="PS50110"/>
    </source>
</evidence>
<dbReference type="PANTHER" id="PTHR32071:SF113">
    <property type="entry name" value="ALGINATE BIOSYNTHESIS TRANSCRIPTIONAL REGULATORY PROTEIN ALGB"/>
    <property type="match status" value="1"/>
</dbReference>
<accession>G7V6R4</accession>
<dbReference type="Pfam" id="PF25601">
    <property type="entry name" value="AAA_lid_14"/>
    <property type="match status" value="1"/>
</dbReference>
<name>G7V6R4_THELD</name>
<dbReference type="SMART" id="SM00382">
    <property type="entry name" value="AAA"/>
    <property type="match status" value="1"/>
</dbReference>
<reference evidence="9" key="1">
    <citation type="submission" date="2011-10" db="EMBL/GenBank/DDBJ databases">
        <title>The complete genome of chromosome of Thermovirga lienii DSM 17291.</title>
        <authorList>
            <consortium name="US DOE Joint Genome Institute (JGI-PGF)"/>
            <person name="Lucas S."/>
            <person name="Copeland A."/>
            <person name="Lapidus A."/>
            <person name="Glavina del Rio T."/>
            <person name="Dalin E."/>
            <person name="Tice H."/>
            <person name="Bruce D."/>
            <person name="Goodwin L."/>
            <person name="Pitluck S."/>
            <person name="Peters L."/>
            <person name="Mikhailova N."/>
            <person name="Saunders E."/>
            <person name="Kyrpides N."/>
            <person name="Mavromatis K."/>
            <person name="Ivanova N."/>
            <person name="Last F.I."/>
            <person name="Brettin T."/>
            <person name="Detter J.C."/>
            <person name="Han C."/>
            <person name="Larimer F."/>
            <person name="Land M."/>
            <person name="Hauser L."/>
            <person name="Markowitz V."/>
            <person name="Cheng J.-F."/>
            <person name="Hugenholtz P."/>
            <person name="Woyke T."/>
            <person name="Wu D."/>
            <person name="Spring S."/>
            <person name="Schroeder M."/>
            <person name="Brambilla E.-M."/>
            <person name="Klenk H.-P."/>
            <person name="Eisen J.A."/>
        </authorList>
    </citation>
    <scope>NUCLEOTIDE SEQUENCE [LARGE SCALE GENOMIC DNA]</scope>
    <source>
        <strain evidence="9">ATCC BAA-1197 / DSM 17291 / Cas60314</strain>
    </source>
</reference>
<dbReference type="InterPro" id="IPR002078">
    <property type="entry name" value="Sigma_54_int"/>
</dbReference>
<evidence type="ECO:0000313" key="8">
    <source>
        <dbReference type="EMBL" id="AER66023.1"/>
    </source>
</evidence>
<feature type="modified residue" description="4-aspartylphosphate" evidence="5">
    <location>
        <position position="53"/>
    </location>
</feature>
<dbReference type="FunFam" id="3.40.50.300:FF:000006">
    <property type="entry name" value="DNA-binding transcriptional regulator NtrC"/>
    <property type="match status" value="1"/>
</dbReference>
<dbReference type="InterPro" id="IPR025943">
    <property type="entry name" value="Sigma_54_int_dom_ATP-bd_2"/>
</dbReference>
<dbReference type="InterPro" id="IPR009057">
    <property type="entry name" value="Homeodomain-like_sf"/>
</dbReference>
<dbReference type="Gene3D" id="1.10.8.60">
    <property type="match status" value="1"/>
</dbReference>
<feature type="domain" description="Response regulatory" evidence="7">
    <location>
        <begin position="3"/>
        <end position="118"/>
    </location>
</feature>
<dbReference type="EMBL" id="CP003096">
    <property type="protein sequence ID" value="AER66023.1"/>
    <property type="molecule type" value="Genomic_DNA"/>
</dbReference>
<keyword evidence="4" id="KW-0804">Transcription</keyword>
<dbReference type="Pfam" id="PF00072">
    <property type="entry name" value="Response_reg"/>
    <property type="match status" value="1"/>
</dbReference>
<protein>
    <submittedName>
        <fullName evidence="8">Two component, sigma54 specific, transcriptional regulator, Fis family</fullName>
    </submittedName>
</protein>
<keyword evidence="5" id="KW-0597">Phosphoprotein</keyword>
<dbReference type="InterPro" id="IPR027417">
    <property type="entry name" value="P-loop_NTPase"/>
</dbReference>
<dbReference type="InterPro" id="IPR025662">
    <property type="entry name" value="Sigma_54_int_dom_ATP-bd_1"/>
</dbReference>
<dbReference type="SMART" id="SM00448">
    <property type="entry name" value="REC"/>
    <property type="match status" value="1"/>
</dbReference>
<dbReference type="CDD" id="cd00009">
    <property type="entry name" value="AAA"/>
    <property type="match status" value="1"/>
</dbReference>
<dbReference type="Gene3D" id="1.10.10.60">
    <property type="entry name" value="Homeodomain-like"/>
    <property type="match status" value="1"/>
</dbReference>
<keyword evidence="1" id="KW-0547">Nucleotide-binding</keyword>
<dbReference type="SUPFAM" id="SSF46689">
    <property type="entry name" value="Homeodomain-like"/>
    <property type="match status" value="1"/>
</dbReference>
<dbReference type="AlphaFoldDB" id="G7V6R4"/>
<organism evidence="8 9">
    <name type="scientific">Thermovirga lienii (strain ATCC BAA-1197 / DSM 17291 / Cas60314)</name>
    <dbReference type="NCBI Taxonomy" id="580340"/>
    <lineage>
        <taxon>Bacteria</taxon>
        <taxon>Thermotogati</taxon>
        <taxon>Synergistota</taxon>
        <taxon>Synergistia</taxon>
        <taxon>Synergistales</taxon>
        <taxon>Thermovirgaceae</taxon>
        <taxon>Thermovirga</taxon>
    </lineage>
</organism>
<evidence type="ECO:0000256" key="1">
    <source>
        <dbReference type="ARBA" id="ARBA00022741"/>
    </source>
</evidence>
<dbReference type="STRING" id="580340.Tlie_0283"/>
<evidence type="ECO:0000256" key="4">
    <source>
        <dbReference type="ARBA" id="ARBA00023163"/>
    </source>
</evidence>
<sequence>MYKLWIIEDEPGLAQGLKIAFEKEGNYSVSLASSLGDLKELLSKETPDIALLDIRLPDGNGLDALPHILKTSPQVKVIVMTAFGDSALVVKAIKEGAYNYLDKPFPLEAARNMVARAAENIALQRAVSQMTADSSVDLTGSSPPIQQIRGFVEKVSKVSDLNILIRGESGSGKEVLARLIHRTSGCKGNFVALNCAAIPENLLEAELFGYKKGAYTGAVQDKMGLVELADGGTLFLDEIGDMPLALQGKLLRFLDSRSYRPLGGTKEIKVSLRVISATCQNIEDKIAKGEFRRDLYYRIAMFPIIIPPLRERGKDVIEIFYTFVEQYRKSFKRSPLSLTPEAEEVFLDYSWPGNCRELKNLVERLFILKDPEDRLVRLSDLPDRMLEELPQKDNKIATQAPGQTLQEKIESFERHLIEEALNKAKNNKTKAAELLGISRFALLRRMQKYGIE</sequence>
<proteinExistence type="predicted"/>
<dbReference type="PRINTS" id="PR01590">
    <property type="entry name" value="HTHFIS"/>
</dbReference>
<keyword evidence="2" id="KW-0067">ATP-binding</keyword>
<dbReference type="SUPFAM" id="SSF52172">
    <property type="entry name" value="CheY-like"/>
    <property type="match status" value="1"/>
</dbReference>
<dbReference type="Pfam" id="PF02954">
    <property type="entry name" value="HTH_8"/>
    <property type="match status" value="1"/>
</dbReference>
<dbReference type="Pfam" id="PF00158">
    <property type="entry name" value="Sigma54_activat"/>
    <property type="match status" value="1"/>
</dbReference>
<dbReference type="PANTHER" id="PTHR32071">
    <property type="entry name" value="TRANSCRIPTIONAL REGULATORY PROTEIN"/>
    <property type="match status" value="1"/>
</dbReference>
<dbReference type="OrthoDB" id="9803970at2"/>
<evidence type="ECO:0000256" key="2">
    <source>
        <dbReference type="ARBA" id="ARBA00022840"/>
    </source>
</evidence>
<dbReference type="GO" id="GO:0000160">
    <property type="term" value="P:phosphorelay signal transduction system"/>
    <property type="evidence" value="ECO:0007669"/>
    <property type="project" value="InterPro"/>
</dbReference>
<evidence type="ECO:0000256" key="5">
    <source>
        <dbReference type="PROSITE-ProRule" id="PRU00169"/>
    </source>
</evidence>
<feature type="domain" description="Sigma-54 factor interaction" evidence="6">
    <location>
        <begin position="138"/>
        <end position="367"/>
    </location>
</feature>
<reference evidence="8 9" key="2">
    <citation type="journal article" date="2012" name="Stand. Genomic Sci.">
        <title>Genome sequence of the moderately thermophilic, amino-acid-degrading and sulfur-reducing bacterium Thermovirga lienii type strain (Cas60314(T)).</title>
        <authorList>
            <person name="Goker M."/>
            <person name="Saunders E."/>
            <person name="Lapidus A."/>
            <person name="Nolan M."/>
            <person name="Lucas S."/>
            <person name="Hammon N."/>
            <person name="Deshpande S."/>
            <person name="Cheng J.F."/>
            <person name="Han C."/>
            <person name="Tapia R."/>
            <person name="Goodwin L.A."/>
            <person name="Pitluck S."/>
            <person name="Liolios K."/>
            <person name="Mavromatis K."/>
            <person name="Pagani I."/>
            <person name="Ivanova N."/>
            <person name="Mikhailova N."/>
            <person name="Pati A."/>
            <person name="Chen A."/>
            <person name="Palaniappan K."/>
            <person name="Land M."/>
            <person name="Chang Y.J."/>
            <person name="Jeffries C.D."/>
            <person name="Brambilla E.M."/>
            <person name="Rohde M."/>
            <person name="Spring S."/>
            <person name="Detter J.C."/>
            <person name="Woyke T."/>
            <person name="Bristow J."/>
            <person name="Eisen J.A."/>
            <person name="Markowitz V."/>
            <person name="Hugenholtz P."/>
            <person name="Kyrpides N.C."/>
            <person name="Klenk H.P."/>
        </authorList>
    </citation>
    <scope>NUCLEOTIDE SEQUENCE [LARGE SCALE GENOMIC DNA]</scope>
    <source>
        <strain evidence="9">ATCC BAA-1197 / DSM 17291 / Cas60314</strain>
    </source>
</reference>
<gene>
    <name evidence="8" type="ordered locus">Tlie_0283</name>
</gene>
<dbReference type="PROSITE" id="PS00676">
    <property type="entry name" value="SIGMA54_INTERACT_2"/>
    <property type="match status" value="1"/>
</dbReference>
<evidence type="ECO:0000259" key="6">
    <source>
        <dbReference type="PROSITE" id="PS50045"/>
    </source>
</evidence>
<dbReference type="InterPro" id="IPR011006">
    <property type="entry name" value="CheY-like_superfamily"/>
</dbReference>
<dbReference type="PROSITE" id="PS50110">
    <property type="entry name" value="RESPONSE_REGULATORY"/>
    <property type="match status" value="1"/>
</dbReference>
<dbReference type="KEGG" id="tli:Tlie_0283"/>
<evidence type="ECO:0000313" key="9">
    <source>
        <dbReference type="Proteomes" id="UP000005868"/>
    </source>
</evidence>
<dbReference type="InterPro" id="IPR003593">
    <property type="entry name" value="AAA+_ATPase"/>
</dbReference>
<keyword evidence="3" id="KW-0805">Transcription regulation</keyword>
<dbReference type="eggNOG" id="COG2204">
    <property type="taxonomic scope" value="Bacteria"/>
</dbReference>
<dbReference type="InterPro" id="IPR001789">
    <property type="entry name" value="Sig_transdc_resp-reg_receiver"/>
</dbReference>
<dbReference type="HOGENOM" id="CLU_000445_0_6_0"/>
<keyword evidence="9" id="KW-1185">Reference proteome</keyword>
<dbReference type="InterPro" id="IPR058031">
    <property type="entry name" value="AAA_lid_NorR"/>
</dbReference>
<dbReference type="Proteomes" id="UP000005868">
    <property type="component" value="Chromosome"/>
</dbReference>
<dbReference type="SUPFAM" id="SSF52540">
    <property type="entry name" value="P-loop containing nucleoside triphosphate hydrolases"/>
    <property type="match status" value="1"/>
</dbReference>
<dbReference type="InterPro" id="IPR002197">
    <property type="entry name" value="HTH_Fis"/>
</dbReference>